<dbReference type="InterPro" id="IPR005119">
    <property type="entry name" value="LysR_subst-bd"/>
</dbReference>
<dbReference type="OrthoDB" id="9789529at2"/>
<accession>A0A545TXH1</accession>
<keyword evidence="2" id="KW-0805">Transcription regulation</keyword>
<dbReference type="EMBL" id="VHSH01000002">
    <property type="protein sequence ID" value="TQV81925.1"/>
    <property type="molecule type" value="Genomic_DNA"/>
</dbReference>
<evidence type="ECO:0000256" key="2">
    <source>
        <dbReference type="ARBA" id="ARBA00023015"/>
    </source>
</evidence>
<dbReference type="Gene3D" id="3.40.190.10">
    <property type="entry name" value="Periplasmic binding protein-like II"/>
    <property type="match status" value="2"/>
</dbReference>
<proteinExistence type="inferred from homology"/>
<dbReference type="Proteomes" id="UP000315252">
    <property type="component" value="Unassembled WGS sequence"/>
</dbReference>
<dbReference type="InterPro" id="IPR036388">
    <property type="entry name" value="WH-like_DNA-bd_sf"/>
</dbReference>
<name>A0A545TXH1_9PROT</name>
<dbReference type="GO" id="GO:0003700">
    <property type="term" value="F:DNA-binding transcription factor activity"/>
    <property type="evidence" value="ECO:0007669"/>
    <property type="project" value="InterPro"/>
</dbReference>
<organism evidence="6 7">
    <name type="scientific">Denitrobaculum tricleocarpae</name>
    <dbReference type="NCBI Taxonomy" id="2591009"/>
    <lineage>
        <taxon>Bacteria</taxon>
        <taxon>Pseudomonadati</taxon>
        <taxon>Pseudomonadota</taxon>
        <taxon>Alphaproteobacteria</taxon>
        <taxon>Rhodospirillales</taxon>
        <taxon>Rhodospirillaceae</taxon>
        <taxon>Denitrobaculum</taxon>
    </lineage>
</organism>
<comment type="similarity">
    <text evidence="1">Belongs to the LysR transcriptional regulatory family.</text>
</comment>
<evidence type="ECO:0000256" key="4">
    <source>
        <dbReference type="ARBA" id="ARBA00023163"/>
    </source>
</evidence>
<protein>
    <submittedName>
        <fullName evidence="6">LysR family transcriptional regulator</fullName>
    </submittedName>
</protein>
<keyword evidence="3" id="KW-0238">DNA-binding</keyword>
<evidence type="ECO:0000313" key="7">
    <source>
        <dbReference type="Proteomes" id="UP000315252"/>
    </source>
</evidence>
<evidence type="ECO:0000256" key="1">
    <source>
        <dbReference type="ARBA" id="ARBA00009437"/>
    </source>
</evidence>
<evidence type="ECO:0000313" key="6">
    <source>
        <dbReference type="EMBL" id="TQV81925.1"/>
    </source>
</evidence>
<dbReference type="PROSITE" id="PS50931">
    <property type="entry name" value="HTH_LYSR"/>
    <property type="match status" value="1"/>
</dbReference>
<gene>
    <name evidence="6" type="ORF">FKG95_06735</name>
</gene>
<keyword evidence="4" id="KW-0804">Transcription</keyword>
<dbReference type="SUPFAM" id="SSF53850">
    <property type="entry name" value="Periplasmic binding protein-like II"/>
    <property type="match status" value="1"/>
</dbReference>
<dbReference type="InterPro" id="IPR036390">
    <property type="entry name" value="WH_DNA-bd_sf"/>
</dbReference>
<feature type="domain" description="HTH lysR-type" evidence="5">
    <location>
        <begin position="1"/>
        <end position="27"/>
    </location>
</feature>
<dbReference type="InterPro" id="IPR000847">
    <property type="entry name" value="LysR_HTH_N"/>
</dbReference>
<sequence length="265" mass="28619">MSLQIQRLESLCGASLLMRDSRAPVLTRQGEILLETAREILALNDTCFEVIRDPFLSGSVRVGIPNDFATSILPQVLGRFAQAHPKVTLEVTCDLSATLGNHFESSDLDVMIGIRTERTTAQPVKTWSEPVVWVAGMNQNSENRSPLPLVVYPEGCRYRAAMLRALDAAQISSRIAFSSSSLSGLQMAVKSGLGVMALSRSTVPEGLHPLPQNTQLPDLGVVNVDLFARIDPPNAPAEQLARFIKQALDELAADSGGQQPGKMTA</sequence>
<dbReference type="GO" id="GO:0003677">
    <property type="term" value="F:DNA binding"/>
    <property type="evidence" value="ECO:0007669"/>
    <property type="project" value="UniProtKB-KW"/>
</dbReference>
<comment type="caution">
    <text evidence="6">The sequence shown here is derived from an EMBL/GenBank/DDBJ whole genome shotgun (WGS) entry which is preliminary data.</text>
</comment>
<dbReference type="Pfam" id="PF03466">
    <property type="entry name" value="LysR_substrate"/>
    <property type="match status" value="1"/>
</dbReference>
<evidence type="ECO:0000256" key="3">
    <source>
        <dbReference type="ARBA" id="ARBA00023125"/>
    </source>
</evidence>
<keyword evidence="7" id="KW-1185">Reference proteome</keyword>
<dbReference type="Gene3D" id="1.10.10.10">
    <property type="entry name" value="Winged helix-like DNA-binding domain superfamily/Winged helix DNA-binding domain"/>
    <property type="match status" value="1"/>
</dbReference>
<dbReference type="SUPFAM" id="SSF46785">
    <property type="entry name" value="Winged helix' DNA-binding domain"/>
    <property type="match status" value="1"/>
</dbReference>
<dbReference type="PANTHER" id="PTHR30579">
    <property type="entry name" value="TRANSCRIPTIONAL REGULATOR"/>
    <property type="match status" value="1"/>
</dbReference>
<evidence type="ECO:0000259" key="5">
    <source>
        <dbReference type="PROSITE" id="PS50931"/>
    </source>
</evidence>
<dbReference type="PANTHER" id="PTHR30579:SF7">
    <property type="entry name" value="HTH-TYPE TRANSCRIPTIONAL REGULATOR LRHA-RELATED"/>
    <property type="match status" value="1"/>
</dbReference>
<dbReference type="AlphaFoldDB" id="A0A545TXH1"/>
<dbReference type="InterPro" id="IPR050176">
    <property type="entry name" value="LTTR"/>
</dbReference>
<reference evidence="6 7" key="1">
    <citation type="submission" date="2019-06" db="EMBL/GenBank/DDBJ databases">
        <title>Whole genome sequence for Rhodospirillaceae sp. R148.</title>
        <authorList>
            <person name="Wang G."/>
        </authorList>
    </citation>
    <scope>NUCLEOTIDE SEQUENCE [LARGE SCALE GENOMIC DNA]</scope>
    <source>
        <strain evidence="6 7">R148</strain>
    </source>
</reference>